<reference evidence="1" key="1">
    <citation type="submission" date="2018-05" db="EMBL/GenBank/DDBJ databases">
        <title>Draft genome of Mucuna pruriens seed.</title>
        <authorList>
            <person name="Nnadi N.E."/>
            <person name="Vos R."/>
            <person name="Hasami M.H."/>
            <person name="Devisetty U.K."/>
            <person name="Aguiy J.C."/>
        </authorList>
    </citation>
    <scope>NUCLEOTIDE SEQUENCE [LARGE SCALE GENOMIC DNA]</scope>
    <source>
        <strain evidence="1">JCA_2017</strain>
    </source>
</reference>
<dbReference type="AlphaFoldDB" id="A0A371HPV7"/>
<sequence>MMNDKIVETQSDELQNISHQIVIKAGKILRTSSSIKDFSLESLITRLCIDEEAHKQEQKEEIFVIIKSTSTVLKPKVKKI</sequence>
<comment type="caution">
    <text evidence="1">The sequence shown here is derived from an EMBL/GenBank/DDBJ whole genome shotgun (WGS) entry which is preliminary data.</text>
</comment>
<gene>
    <name evidence="1" type="ORF">CR513_11425</name>
</gene>
<evidence type="ECO:0000313" key="2">
    <source>
        <dbReference type="Proteomes" id="UP000257109"/>
    </source>
</evidence>
<dbReference type="EMBL" id="QJKJ01002006">
    <property type="protein sequence ID" value="RDY04821.1"/>
    <property type="molecule type" value="Genomic_DNA"/>
</dbReference>
<proteinExistence type="predicted"/>
<organism evidence="1 2">
    <name type="scientific">Mucuna pruriens</name>
    <name type="common">Velvet bean</name>
    <name type="synonym">Dolichos pruriens</name>
    <dbReference type="NCBI Taxonomy" id="157652"/>
    <lineage>
        <taxon>Eukaryota</taxon>
        <taxon>Viridiplantae</taxon>
        <taxon>Streptophyta</taxon>
        <taxon>Embryophyta</taxon>
        <taxon>Tracheophyta</taxon>
        <taxon>Spermatophyta</taxon>
        <taxon>Magnoliopsida</taxon>
        <taxon>eudicotyledons</taxon>
        <taxon>Gunneridae</taxon>
        <taxon>Pentapetalae</taxon>
        <taxon>rosids</taxon>
        <taxon>fabids</taxon>
        <taxon>Fabales</taxon>
        <taxon>Fabaceae</taxon>
        <taxon>Papilionoideae</taxon>
        <taxon>50 kb inversion clade</taxon>
        <taxon>NPAAA clade</taxon>
        <taxon>indigoferoid/millettioid clade</taxon>
        <taxon>Phaseoleae</taxon>
        <taxon>Mucuna</taxon>
    </lineage>
</organism>
<evidence type="ECO:0000313" key="1">
    <source>
        <dbReference type="EMBL" id="RDY04821.1"/>
    </source>
</evidence>
<dbReference type="OrthoDB" id="1684686at2759"/>
<dbReference type="Proteomes" id="UP000257109">
    <property type="component" value="Unassembled WGS sequence"/>
</dbReference>
<protein>
    <submittedName>
        <fullName evidence="1">Uncharacterized protein</fullName>
    </submittedName>
</protein>
<feature type="non-terminal residue" evidence="1">
    <location>
        <position position="1"/>
    </location>
</feature>
<name>A0A371HPV7_MUCPR</name>
<accession>A0A371HPV7</accession>
<keyword evidence="2" id="KW-1185">Reference proteome</keyword>